<reference evidence="5 6" key="1">
    <citation type="submission" date="2021-06" db="EMBL/GenBank/DDBJ databases">
        <title>Enterococcus alishanensis sp. nov., a novel lactic acid bacterium isolated from fresh coffee beans.</title>
        <authorList>
            <person name="Chen Y.-S."/>
        </authorList>
    </citation>
    <scope>NUCLEOTIDE SEQUENCE [LARGE SCALE GENOMIC DNA]</scope>
    <source>
        <strain evidence="5 6">ALS3</strain>
    </source>
</reference>
<name>A0ABS6TH34_9ENTE</name>
<dbReference type="RefSeq" id="WP_218327496.1">
    <property type="nucleotide sequence ID" value="NZ_JAHUZB010000009.1"/>
</dbReference>
<feature type="domain" description="M protein trans-acting positive regulator (MGA) HTH" evidence="4">
    <location>
        <begin position="8"/>
        <end position="64"/>
    </location>
</feature>
<keyword evidence="6" id="KW-1185">Reference proteome</keyword>
<gene>
    <name evidence="5" type="ORF">KUA55_16495</name>
</gene>
<evidence type="ECO:0000256" key="2">
    <source>
        <dbReference type="ARBA" id="ARBA00023163"/>
    </source>
</evidence>
<keyword evidence="2" id="KW-0804">Transcription</keyword>
<dbReference type="Pfam" id="PF05043">
    <property type="entry name" value="Mga"/>
    <property type="match status" value="1"/>
</dbReference>
<dbReference type="CDD" id="cd00133">
    <property type="entry name" value="PTS_IIB"/>
    <property type="match status" value="1"/>
</dbReference>
<comment type="caution">
    <text evidence="5">The sequence shown here is derived from an EMBL/GenBank/DDBJ whole genome shotgun (WGS) entry which is preliminary data.</text>
</comment>
<dbReference type="EMBL" id="JAHUZB010000009">
    <property type="protein sequence ID" value="MBV7392284.1"/>
    <property type="molecule type" value="Genomic_DNA"/>
</dbReference>
<keyword evidence="1" id="KW-0805">Transcription regulation</keyword>
<evidence type="ECO:0000256" key="1">
    <source>
        <dbReference type="ARBA" id="ARBA00023015"/>
    </source>
</evidence>
<dbReference type="Pfam" id="PF08280">
    <property type="entry name" value="HTH_Mga"/>
    <property type="match status" value="1"/>
</dbReference>
<dbReference type="InterPro" id="IPR013199">
    <property type="entry name" value="HTH_Mga_DNA-bd_dom"/>
</dbReference>
<dbReference type="InterPro" id="IPR007737">
    <property type="entry name" value="Mga_HTH"/>
</dbReference>
<evidence type="ECO:0000313" key="5">
    <source>
        <dbReference type="EMBL" id="MBV7392284.1"/>
    </source>
</evidence>
<sequence length="494" mass="59027">MTTNLLNKDIDRKLRLLTILSQNRWIQIDSLVSEIKVSKQTVLKDIANLNDIYDSTINIKFDKKKGVKLEELKNQNIQAIYIDAYKNSRKTSLLIDLLLNPPQSSFEWEKRLFISHSTLYRDLKDIKSFLADRQIVVNMDPVEIISNDERQLRFFFTHYLLNTTYEWPFDLDESHISQLSLHLNKQFKLNLSKFELTELDYLIALTLTRQIQGYFIDNVDIKYVEFFHLDYHASEKVDVLILDTVSKLNISKDVFNLTNFYYTVFWWYFGWENELEYQKLNNQTDEFINSLKVRFDCEMIETINIKIKKYLLSIYLKHKIYPKDHLKFYDRRTMFANSLEITFKAYHEEILELLLMMEKQSNFPWYSMYKDQIVSFIFINWKNLFLNLESKKPTIDVLVVSDLGEGHTQMVCYFLEKYFGREIHMTTANPDEMRLVLSTNDCDLVVTNIKDMDNINIDFYIIDDVPTLRNLENLREIFTHLTYEKVNKLSSLVG</sequence>
<feature type="domain" description="Mga helix-turn-helix" evidence="3">
    <location>
        <begin position="74"/>
        <end position="159"/>
    </location>
</feature>
<proteinExistence type="predicted"/>
<evidence type="ECO:0000313" key="6">
    <source>
        <dbReference type="Proteomes" id="UP000774130"/>
    </source>
</evidence>
<organism evidence="5 6">
    <name type="scientific">Enterococcus alishanensis</name>
    <dbReference type="NCBI Taxonomy" id="1303817"/>
    <lineage>
        <taxon>Bacteria</taxon>
        <taxon>Bacillati</taxon>
        <taxon>Bacillota</taxon>
        <taxon>Bacilli</taxon>
        <taxon>Lactobacillales</taxon>
        <taxon>Enterococcaceae</taxon>
        <taxon>Enterococcus</taxon>
    </lineage>
</organism>
<dbReference type="InterPro" id="IPR050661">
    <property type="entry name" value="BglG_antiterminators"/>
</dbReference>
<accession>A0ABS6TH34</accession>
<dbReference type="Proteomes" id="UP000774130">
    <property type="component" value="Unassembled WGS sequence"/>
</dbReference>
<protein>
    <submittedName>
        <fullName evidence="5">Helix-turn-helix domain-containing protein</fullName>
    </submittedName>
</protein>
<evidence type="ECO:0000259" key="3">
    <source>
        <dbReference type="Pfam" id="PF05043"/>
    </source>
</evidence>
<evidence type="ECO:0000259" key="4">
    <source>
        <dbReference type="Pfam" id="PF08280"/>
    </source>
</evidence>
<dbReference type="PANTHER" id="PTHR30185:SF18">
    <property type="entry name" value="TRANSCRIPTIONAL REGULATOR MTLR"/>
    <property type="match status" value="1"/>
</dbReference>
<dbReference type="PANTHER" id="PTHR30185">
    <property type="entry name" value="CRYPTIC BETA-GLUCOSIDE BGL OPERON ANTITERMINATOR"/>
    <property type="match status" value="1"/>
</dbReference>